<feature type="region of interest" description="Disordered" evidence="10">
    <location>
        <begin position="383"/>
        <end position="406"/>
    </location>
</feature>
<dbReference type="SUPFAM" id="SSF101941">
    <property type="entry name" value="NAC domain"/>
    <property type="match status" value="2"/>
</dbReference>
<evidence type="ECO:0000256" key="3">
    <source>
        <dbReference type="ARBA" id="ARBA00022771"/>
    </source>
</evidence>
<dbReference type="EMBL" id="PQIB02000003">
    <property type="protein sequence ID" value="RLN29604.1"/>
    <property type="molecule type" value="Genomic_DNA"/>
</dbReference>
<dbReference type="PROSITE" id="PS50808">
    <property type="entry name" value="ZF_BED"/>
    <property type="match status" value="1"/>
</dbReference>
<dbReference type="InterPro" id="IPR003441">
    <property type="entry name" value="NAC-dom"/>
</dbReference>
<keyword evidence="8" id="KW-0539">Nucleus</keyword>
<keyword evidence="2" id="KW-0479">Metal-binding</keyword>
<dbReference type="Gene3D" id="2.170.150.80">
    <property type="entry name" value="NAC domain"/>
    <property type="match status" value="2"/>
</dbReference>
<keyword evidence="6" id="KW-0238">DNA-binding</keyword>
<name>A0A3L6T2G8_PANMI</name>
<evidence type="ECO:0000256" key="8">
    <source>
        <dbReference type="ARBA" id="ARBA00023242"/>
    </source>
</evidence>
<keyword evidence="13" id="KW-1185">Reference proteome</keyword>
<dbReference type="InterPro" id="IPR036093">
    <property type="entry name" value="NAC_dom_sf"/>
</dbReference>
<comment type="subcellular location">
    <subcellularLocation>
        <location evidence="1">Nucleus</location>
    </subcellularLocation>
</comment>
<dbReference type="GO" id="GO:0006355">
    <property type="term" value="P:regulation of DNA-templated transcription"/>
    <property type="evidence" value="ECO:0007669"/>
    <property type="project" value="InterPro"/>
</dbReference>
<dbReference type="PANTHER" id="PTHR31989">
    <property type="entry name" value="NAC DOMAIN-CONTAINING PROTEIN 82-RELATED"/>
    <property type="match status" value="1"/>
</dbReference>
<dbReference type="GO" id="GO:0005634">
    <property type="term" value="C:nucleus"/>
    <property type="evidence" value="ECO:0007669"/>
    <property type="project" value="UniProtKB-SubCell"/>
</dbReference>
<feature type="compositionally biased region" description="Basic residues" evidence="10">
    <location>
        <begin position="391"/>
        <end position="406"/>
    </location>
</feature>
<evidence type="ECO:0000256" key="5">
    <source>
        <dbReference type="ARBA" id="ARBA00023015"/>
    </source>
</evidence>
<evidence type="ECO:0000256" key="4">
    <source>
        <dbReference type="ARBA" id="ARBA00022833"/>
    </source>
</evidence>
<evidence type="ECO:0000256" key="10">
    <source>
        <dbReference type="SAM" id="MobiDB-lite"/>
    </source>
</evidence>
<comment type="caution">
    <text evidence="12">The sequence shown here is derived from an EMBL/GenBank/DDBJ whole genome shotgun (WGS) entry which is preliminary data.</text>
</comment>
<keyword evidence="7" id="KW-0804">Transcription</keyword>
<dbReference type="Pfam" id="PF02365">
    <property type="entry name" value="NAM"/>
    <property type="match status" value="1"/>
</dbReference>
<dbReference type="InterPro" id="IPR003656">
    <property type="entry name" value="Znf_BED"/>
</dbReference>
<feature type="domain" description="BED-type" evidence="11">
    <location>
        <begin position="350"/>
        <end position="406"/>
    </location>
</feature>
<dbReference type="Proteomes" id="UP000275267">
    <property type="component" value="Unassembled WGS sequence"/>
</dbReference>
<dbReference type="GO" id="GO:0008270">
    <property type="term" value="F:zinc ion binding"/>
    <property type="evidence" value="ECO:0007669"/>
    <property type="project" value="UniProtKB-KW"/>
</dbReference>
<evidence type="ECO:0000256" key="6">
    <source>
        <dbReference type="ARBA" id="ARBA00023125"/>
    </source>
</evidence>
<keyword evidence="5" id="KW-0805">Transcription regulation</keyword>
<accession>A0A3L6T2G8</accession>
<dbReference type="GO" id="GO:0003677">
    <property type="term" value="F:DNA binding"/>
    <property type="evidence" value="ECO:0007669"/>
    <property type="project" value="UniProtKB-KW"/>
</dbReference>
<organism evidence="12 13">
    <name type="scientific">Panicum miliaceum</name>
    <name type="common">Proso millet</name>
    <name type="synonym">Broomcorn millet</name>
    <dbReference type="NCBI Taxonomy" id="4540"/>
    <lineage>
        <taxon>Eukaryota</taxon>
        <taxon>Viridiplantae</taxon>
        <taxon>Streptophyta</taxon>
        <taxon>Embryophyta</taxon>
        <taxon>Tracheophyta</taxon>
        <taxon>Spermatophyta</taxon>
        <taxon>Magnoliopsida</taxon>
        <taxon>Liliopsida</taxon>
        <taxon>Poales</taxon>
        <taxon>Poaceae</taxon>
        <taxon>PACMAD clade</taxon>
        <taxon>Panicoideae</taxon>
        <taxon>Panicodae</taxon>
        <taxon>Paniceae</taxon>
        <taxon>Panicinae</taxon>
        <taxon>Panicum</taxon>
        <taxon>Panicum sect. Panicum</taxon>
    </lineage>
</organism>
<evidence type="ECO:0000259" key="11">
    <source>
        <dbReference type="PROSITE" id="PS50808"/>
    </source>
</evidence>
<evidence type="ECO:0000256" key="2">
    <source>
        <dbReference type="ARBA" id="ARBA00022723"/>
    </source>
</evidence>
<keyword evidence="4" id="KW-0862">Zinc</keyword>
<protein>
    <recommendedName>
        <fullName evidence="11">BED-type domain-containing protein</fullName>
    </recommendedName>
</protein>
<dbReference type="OrthoDB" id="683736at2759"/>
<proteinExistence type="predicted"/>
<gene>
    <name evidence="12" type="ORF">C2845_PM05G03730</name>
</gene>
<dbReference type="SMART" id="SM00614">
    <property type="entry name" value="ZnF_BED"/>
    <property type="match status" value="1"/>
</dbReference>
<sequence length="406" mass="47007">MEEVRRRSIHRRSWTIKEATKDMRSGEWERRRMAYRMLQANAGLAEVDPWDLPTQFIMPKDQRTSSLRTHSGYWKEKEDEFTVIRSEGGGEGSSSASSSPSYEGVRRTLEFYEHNGTKTDWVMHEYNDLDDGEFLQVQAGEDGGKGRRLSGPQRNASVEPWDVPKAGYYTSLLSRKTRQGRWEEIKSNDKLIAIRMGQLPVLQYAGLKRTLQFHHDNGTRVDWIMLEYHLVDEYNTHDLLLEGSMVFRKVIQIFKDAVEELERIWNGDDDDEECYIASLHLLRCIKFSSRENFARASSIKASSIPYSDPLGEREEKVKAYTNTFRDCLLGEVGQGDQSRVGKRKRTGAPEGRSKVWLYFTKFYTTDPDRVYAACHCCDRCYKGHSSSGTSHLRRHNKTCSSKHRNV</sequence>
<evidence type="ECO:0000313" key="12">
    <source>
        <dbReference type="EMBL" id="RLN29604.1"/>
    </source>
</evidence>
<keyword evidence="3 9" id="KW-0863">Zinc-finger</keyword>
<evidence type="ECO:0000256" key="7">
    <source>
        <dbReference type="ARBA" id="ARBA00023163"/>
    </source>
</evidence>
<evidence type="ECO:0000313" key="13">
    <source>
        <dbReference type="Proteomes" id="UP000275267"/>
    </source>
</evidence>
<evidence type="ECO:0000256" key="9">
    <source>
        <dbReference type="PROSITE-ProRule" id="PRU00027"/>
    </source>
</evidence>
<evidence type="ECO:0000256" key="1">
    <source>
        <dbReference type="ARBA" id="ARBA00004123"/>
    </source>
</evidence>
<dbReference type="AlphaFoldDB" id="A0A3L6T2G8"/>
<reference evidence="13" key="1">
    <citation type="journal article" date="2019" name="Nat. Commun.">
        <title>The genome of broomcorn millet.</title>
        <authorList>
            <person name="Zou C."/>
            <person name="Miki D."/>
            <person name="Li D."/>
            <person name="Tang Q."/>
            <person name="Xiao L."/>
            <person name="Rajput S."/>
            <person name="Deng P."/>
            <person name="Jia W."/>
            <person name="Huang R."/>
            <person name="Zhang M."/>
            <person name="Sun Y."/>
            <person name="Hu J."/>
            <person name="Fu X."/>
            <person name="Schnable P.S."/>
            <person name="Li F."/>
            <person name="Zhang H."/>
            <person name="Feng B."/>
            <person name="Zhu X."/>
            <person name="Liu R."/>
            <person name="Schnable J.C."/>
            <person name="Zhu J.-K."/>
            <person name="Zhang H."/>
        </authorList>
    </citation>
    <scope>NUCLEOTIDE SEQUENCE [LARGE SCALE GENOMIC DNA]</scope>
</reference>